<dbReference type="InterPro" id="IPR025383">
    <property type="entry name" value="MrpA_C/MbhD"/>
</dbReference>
<evidence type="ECO:0000256" key="9">
    <source>
        <dbReference type="RuleBase" id="RU000320"/>
    </source>
</evidence>
<keyword evidence="6 10" id="KW-1133">Transmembrane helix</keyword>
<dbReference type="InterPro" id="IPR001750">
    <property type="entry name" value="ND/Mrp_TM"/>
</dbReference>
<feature type="transmembrane region" description="Helical" evidence="10">
    <location>
        <begin position="568"/>
        <end position="586"/>
    </location>
</feature>
<comment type="subcellular location">
    <subcellularLocation>
        <location evidence="1">Cell membrane</location>
        <topology evidence="1">Multi-pass membrane protein</topology>
    </subcellularLocation>
    <subcellularLocation>
        <location evidence="9">Membrane</location>
        <topology evidence="9">Multi-pass membrane protein</topology>
    </subcellularLocation>
</comment>
<evidence type="ECO:0000259" key="11">
    <source>
        <dbReference type="Pfam" id="PF00361"/>
    </source>
</evidence>
<evidence type="ECO:0000256" key="2">
    <source>
        <dbReference type="ARBA" id="ARBA00022448"/>
    </source>
</evidence>
<evidence type="ECO:0000256" key="8">
    <source>
        <dbReference type="ARBA" id="ARBA00023136"/>
    </source>
</evidence>
<dbReference type="Pfam" id="PF13244">
    <property type="entry name" value="MbhD"/>
    <property type="match status" value="1"/>
</dbReference>
<feature type="transmembrane region" description="Helical" evidence="10">
    <location>
        <begin position="324"/>
        <end position="348"/>
    </location>
</feature>
<dbReference type="KEGG" id="asx:CDL62_14320"/>
<gene>
    <name evidence="15" type="ORF">SAMN03080601_03418</name>
</gene>
<evidence type="ECO:0000256" key="5">
    <source>
        <dbReference type="ARBA" id="ARBA00022692"/>
    </source>
</evidence>
<feature type="transmembrane region" description="Helical" evidence="10">
    <location>
        <begin position="501"/>
        <end position="522"/>
    </location>
</feature>
<evidence type="ECO:0000259" key="14">
    <source>
        <dbReference type="Pfam" id="PF20501"/>
    </source>
</evidence>
<feature type="transmembrane region" description="Helical" evidence="10">
    <location>
        <begin position="300"/>
        <end position="318"/>
    </location>
</feature>
<feature type="transmembrane region" description="Helical" evidence="10">
    <location>
        <begin position="72"/>
        <end position="97"/>
    </location>
</feature>
<organism evidence="15 16">
    <name type="scientific">Alkalitalea saponilacus</name>
    <dbReference type="NCBI Taxonomy" id="889453"/>
    <lineage>
        <taxon>Bacteria</taxon>
        <taxon>Pseudomonadati</taxon>
        <taxon>Bacteroidota</taxon>
        <taxon>Bacteroidia</taxon>
        <taxon>Marinilabiliales</taxon>
        <taxon>Marinilabiliaceae</taxon>
        <taxon>Alkalitalea</taxon>
    </lineage>
</organism>
<name>A0A1T5HTW5_9BACT</name>
<evidence type="ECO:0000259" key="12">
    <source>
        <dbReference type="Pfam" id="PF00662"/>
    </source>
</evidence>
<feature type="domain" description="MrpA C-terminal/MbhE" evidence="14">
    <location>
        <begin position="688"/>
        <end position="767"/>
    </location>
</feature>
<feature type="domain" description="NADH-Ubiquinone oxidoreductase (complex I) chain 5 N-terminal" evidence="12">
    <location>
        <begin position="70"/>
        <end position="112"/>
    </location>
</feature>
<evidence type="ECO:0000256" key="4">
    <source>
        <dbReference type="ARBA" id="ARBA00022475"/>
    </source>
</evidence>
<feature type="transmembrane region" description="Helical" evidence="10">
    <location>
        <begin position="369"/>
        <end position="388"/>
    </location>
</feature>
<dbReference type="EMBL" id="FUYV01000031">
    <property type="protein sequence ID" value="SKC24125.1"/>
    <property type="molecule type" value="Genomic_DNA"/>
</dbReference>
<proteinExistence type="predicted"/>
<dbReference type="OrthoDB" id="9807568at2"/>
<dbReference type="AlphaFoldDB" id="A0A1T5HTW5"/>
<keyword evidence="5 9" id="KW-0812">Transmembrane</keyword>
<dbReference type="Proteomes" id="UP000191055">
    <property type="component" value="Unassembled WGS sequence"/>
</dbReference>
<dbReference type="Pfam" id="PF00361">
    <property type="entry name" value="Proton_antipo_M"/>
    <property type="match status" value="1"/>
</dbReference>
<dbReference type="PRINTS" id="PR01434">
    <property type="entry name" value="NADHDHGNASE5"/>
</dbReference>
<keyword evidence="3" id="KW-0050">Antiport</keyword>
<dbReference type="GO" id="GO:0005886">
    <property type="term" value="C:plasma membrane"/>
    <property type="evidence" value="ECO:0007669"/>
    <property type="project" value="UniProtKB-SubCell"/>
</dbReference>
<feature type="transmembrane region" description="Helical" evidence="10">
    <location>
        <begin position="655"/>
        <end position="677"/>
    </location>
</feature>
<dbReference type="PANTHER" id="PTHR43373:SF1">
    <property type="entry name" value="NA(+)_H(+) ANTIPORTER SUBUNIT A"/>
    <property type="match status" value="1"/>
</dbReference>
<dbReference type="Pfam" id="PF20501">
    <property type="entry name" value="MbhE"/>
    <property type="match status" value="1"/>
</dbReference>
<feature type="transmembrane region" description="Helical" evidence="10">
    <location>
        <begin position="408"/>
        <end position="430"/>
    </location>
</feature>
<evidence type="ECO:0000256" key="10">
    <source>
        <dbReference type="SAM" id="Phobius"/>
    </source>
</evidence>
<evidence type="ECO:0000313" key="15">
    <source>
        <dbReference type="EMBL" id="SKC24125.1"/>
    </source>
</evidence>
<dbReference type="PANTHER" id="PTHR43373">
    <property type="entry name" value="NA(+)/H(+) ANTIPORTER SUBUNIT"/>
    <property type="match status" value="1"/>
</dbReference>
<keyword evidence="7" id="KW-0406">Ion transport</keyword>
<dbReference type="GO" id="GO:0006811">
    <property type="term" value="P:monoatomic ion transport"/>
    <property type="evidence" value="ECO:0007669"/>
    <property type="project" value="UniProtKB-KW"/>
</dbReference>
<protein>
    <submittedName>
        <fullName evidence="15">Multicomponent Na+:H+ antiporter subunit A</fullName>
    </submittedName>
</protein>
<feature type="domain" description="NADH:quinone oxidoreductase/Mrp antiporter transmembrane" evidence="11">
    <location>
        <begin position="128"/>
        <end position="410"/>
    </location>
</feature>
<keyword evidence="8 10" id="KW-0472">Membrane</keyword>
<evidence type="ECO:0000256" key="3">
    <source>
        <dbReference type="ARBA" id="ARBA00022449"/>
    </source>
</evidence>
<feature type="transmembrane region" description="Helical" evidence="10">
    <location>
        <begin position="606"/>
        <end position="624"/>
    </location>
</feature>
<evidence type="ECO:0000313" key="16">
    <source>
        <dbReference type="Proteomes" id="UP000191055"/>
    </source>
</evidence>
<feature type="transmembrane region" description="Helical" evidence="10">
    <location>
        <begin position="451"/>
        <end position="471"/>
    </location>
</feature>
<evidence type="ECO:0000256" key="1">
    <source>
        <dbReference type="ARBA" id="ARBA00004651"/>
    </source>
</evidence>
<keyword evidence="4" id="KW-1003">Cell membrane</keyword>
<dbReference type="InterPro" id="IPR001516">
    <property type="entry name" value="Proton_antipo_N"/>
</dbReference>
<feature type="transmembrane region" description="Helical" evidence="10">
    <location>
        <begin position="33"/>
        <end position="52"/>
    </location>
</feature>
<feature type="transmembrane region" description="Helical" evidence="10">
    <location>
        <begin position="272"/>
        <end position="293"/>
    </location>
</feature>
<dbReference type="InterPro" id="IPR046806">
    <property type="entry name" value="MrpA_C/MbhE"/>
</dbReference>
<feature type="domain" description="MrpA C-terminal/MbhD" evidence="13">
    <location>
        <begin position="615"/>
        <end position="678"/>
    </location>
</feature>
<evidence type="ECO:0000256" key="6">
    <source>
        <dbReference type="ARBA" id="ARBA00022989"/>
    </source>
</evidence>
<dbReference type="Pfam" id="PF00662">
    <property type="entry name" value="Proton_antipo_N"/>
    <property type="match status" value="1"/>
</dbReference>
<feature type="transmembrane region" description="Helical" evidence="10">
    <location>
        <begin position="163"/>
        <end position="187"/>
    </location>
</feature>
<dbReference type="STRING" id="889453.SAMN03080601_03418"/>
<reference evidence="15 16" key="1">
    <citation type="submission" date="2017-02" db="EMBL/GenBank/DDBJ databases">
        <authorList>
            <person name="Peterson S.W."/>
        </authorList>
    </citation>
    <scope>NUCLEOTIDE SEQUENCE [LARGE SCALE GENOMIC DNA]</scope>
    <source>
        <strain evidence="15 16">DSM 24412</strain>
    </source>
</reference>
<feature type="transmembrane region" description="Helical" evidence="10">
    <location>
        <begin position="748"/>
        <end position="766"/>
    </location>
</feature>
<evidence type="ECO:0000256" key="7">
    <source>
        <dbReference type="ARBA" id="ARBA00023065"/>
    </source>
</evidence>
<feature type="transmembrane region" description="Helical" evidence="10">
    <location>
        <begin position="207"/>
        <end position="232"/>
    </location>
</feature>
<keyword evidence="2" id="KW-0813">Transport</keyword>
<sequence>MGNILLLLIGLLFLVGVLVPFIYPVLKKRTGVVLSVLPLVIFIVLLLELLSIGSRESIILDSTWGFLSGMEFSYRLDGLSIIFGLLISGIGFLILLFSSYYMAKYDRQPHFYTYLTLFMGAMTGLVFADNLFVLFVFWELTSVASFFLIGFDHHLEKSRQASLQALLITAFGGLCLLFAIILTGNITGTYRISELINLSIHLGNHPHYYLVLSLVLLAAITKSAQFPFHFWLPGAMQAPTPISAYLHSATMVNAGVFLLLRLYPVIGGTMAWKYLLILTGGITMFLGAFLSMGQRDLKRILAFTTISALGTMVLLIGIDTPNSIKAAIVFFIVHGLYKGGLFMIAGIIDKSTGSRDIYKLNGLFRGIPVTAIAALLAVISMAGLPPMLGFVGKELVYEAQIQAPGISWIVLPLGVGANILMVAVSITVFYELFVFNKSKPVTEFKYHERQFPVTFLAGAVLLAILGLGLGMSPRFLENILSNALYYIQGHSMEIKLRLWHGFNQVLMLSIFTILCGVAIFIFRKPVNRVISAFINWLDRYHLPTLFTSVINYYIYLASKNTRRIQHGYHRFYLLTFFVVTIALISLQQFRITEVILPESGFSPVKWHVALLLFIASLSVIFAVFARTRLSAILAMGVIGYGIGMLYLFYGAVDLAITQFLVETIIMIVFVMVIYYLPRFAILSSKASRVRDGIISIAVGAFVTLIVLKAQLIKPDSRVSDFFVENSYTLAHGKNIINTILIDFRSLDTLGEMIVITMAAAGVFSLFRFQIQRLKKKEEEASHVERFEKQGDD</sequence>
<feature type="transmembrane region" description="Helical" evidence="10">
    <location>
        <begin position="689"/>
        <end position="707"/>
    </location>
</feature>
<feature type="transmembrane region" description="Helical" evidence="10">
    <location>
        <begin position="109"/>
        <end position="127"/>
    </location>
</feature>
<evidence type="ECO:0000259" key="13">
    <source>
        <dbReference type="Pfam" id="PF13244"/>
    </source>
</evidence>
<keyword evidence="16" id="KW-1185">Reference proteome</keyword>
<feature type="transmembrane region" description="Helical" evidence="10">
    <location>
        <begin position="6"/>
        <end position="26"/>
    </location>
</feature>
<accession>A0A1T5HTW5</accession>
<dbReference type="RefSeq" id="WP_079559073.1">
    <property type="nucleotide sequence ID" value="NZ_CP021904.1"/>
</dbReference>
<dbReference type="GO" id="GO:0015297">
    <property type="term" value="F:antiporter activity"/>
    <property type="evidence" value="ECO:0007669"/>
    <property type="project" value="UniProtKB-KW"/>
</dbReference>
<dbReference type="InterPro" id="IPR050616">
    <property type="entry name" value="CPA3_Na-H_Antiporter_A"/>
</dbReference>
<feature type="transmembrane region" description="Helical" evidence="10">
    <location>
        <begin position="631"/>
        <end position="649"/>
    </location>
</feature>